<protein>
    <submittedName>
        <fullName evidence="1">Uncharacterized protein</fullName>
    </submittedName>
</protein>
<comment type="caution">
    <text evidence="1">The sequence shown here is derived from an EMBL/GenBank/DDBJ whole genome shotgun (WGS) entry which is preliminary data.</text>
</comment>
<name>A0A480ASA8_9BURK</name>
<dbReference type="AlphaFoldDB" id="A0A480ASA8"/>
<gene>
    <name evidence="1" type="ORF">AQPW35_29070</name>
</gene>
<evidence type="ECO:0000313" key="1">
    <source>
        <dbReference type="EMBL" id="GCL63826.1"/>
    </source>
</evidence>
<dbReference type="Proteomes" id="UP000301751">
    <property type="component" value="Unassembled WGS sequence"/>
</dbReference>
<dbReference type="EMBL" id="BJCL01000007">
    <property type="protein sequence ID" value="GCL63826.1"/>
    <property type="molecule type" value="Genomic_DNA"/>
</dbReference>
<evidence type="ECO:0000313" key="2">
    <source>
        <dbReference type="Proteomes" id="UP000301751"/>
    </source>
</evidence>
<sequence length="71" mass="7397">MVAAEGPAASTTTVLRIVTLSPTPSDALKLVGEMVSANTVVDASAIAAAVMKRPNFGTELIRLYIRTPPQD</sequence>
<accession>A0A480ASA8</accession>
<reference evidence="2" key="1">
    <citation type="submission" date="2019-03" db="EMBL/GenBank/DDBJ databases">
        <title>Aquabacterium pictum sp.nov., the first bacteriochlorophyll a-containing freshwater bacterium in the genus Aquabacterium of the class Betaproteobacteria.</title>
        <authorList>
            <person name="Hirose S."/>
            <person name="Tank M."/>
            <person name="Hara E."/>
            <person name="Tamaki H."/>
            <person name="Takaichi S."/>
            <person name="Haruta S."/>
            <person name="Hanada S."/>
        </authorList>
    </citation>
    <scope>NUCLEOTIDE SEQUENCE [LARGE SCALE GENOMIC DNA]</scope>
    <source>
        <strain evidence="2">W35</strain>
    </source>
</reference>
<proteinExistence type="predicted"/>
<keyword evidence="2" id="KW-1185">Reference proteome</keyword>
<organism evidence="1 2">
    <name type="scientific">Pseudaquabacterium pictum</name>
    <dbReference type="NCBI Taxonomy" id="2315236"/>
    <lineage>
        <taxon>Bacteria</taxon>
        <taxon>Pseudomonadati</taxon>
        <taxon>Pseudomonadota</taxon>
        <taxon>Betaproteobacteria</taxon>
        <taxon>Burkholderiales</taxon>
        <taxon>Sphaerotilaceae</taxon>
        <taxon>Pseudaquabacterium</taxon>
    </lineage>
</organism>